<accession>A0A6S7CN27</accession>
<feature type="region of interest" description="Disordered" evidence="1">
    <location>
        <begin position="1"/>
        <end position="94"/>
    </location>
</feature>
<reference evidence="2 3" key="1">
    <citation type="submission" date="2020-04" db="EMBL/GenBank/DDBJ databases">
        <authorList>
            <person name="De Canck E."/>
        </authorList>
    </citation>
    <scope>NUCLEOTIDE SEQUENCE [LARGE SCALE GENOMIC DNA]</scope>
    <source>
        <strain evidence="2 3">LMG 26788</strain>
    </source>
</reference>
<gene>
    <name evidence="2" type="ORF">LMG26788_02024</name>
</gene>
<keyword evidence="3" id="KW-1185">Reference proteome</keyword>
<dbReference type="RefSeq" id="WP_175140702.1">
    <property type="nucleotide sequence ID" value="NZ_CADIKZ010000005.1"/>
</dbReference>
<evidence type="ECO:0000313" key="2">
    <source>
        <dbReference type="EMBL" id="CAB3856316.1"/>
    </source>
</evidence>
<dbReference type="Proteomes" id="UP000494203">
    <property type="component" value="Unassembled WGS sequence"/>
</dbReference>
<protein>
    <submittedName>
        <fullName evidence="2">Uncharacterized protein</fullName>
    </submittedName>
</protein>
<evidence type="ECO:0000256" key="1">
    <source>
        <dbReference type="SAM" id="MobiDB-lite"/>
    </source>
</evidence>
<dbReference type="EMBL" id="CADIKZ010000005">
    <property type="protein sequence ID" value="CAB3856316.1"/>
    <property type="molecule type" value="Genomic_DNA"/>
</dbReference>
<name>A0A6S7CN27_9BURK</name>
<sequence length="142" mass="14890">MPHYPSDAGIPTLTQRAEPTLAPYQPPPSAGSTPASPARDVGRPDAGDTWPVLTDVADDDVPLLTDVASDEEPAHPAGSAAPLPREPLTETPPSPILAARLQAEIEQAMRLALADAISQVQARLDAELPAIVARVMREVRPG</sequence>
<dbReference type="AlphaFoldDB" id="A0A6S7CN27"/>
<proteinExistence type="predicted"/>
<evidence type="ECO:0000313" key="3">
    <source>
        <dbReference type="Proteomes" id="UP000494203"/>
    </source>
</evidence>
<organism evidence="2 3">
    <name type="scientific">Achromobacter pulmonis</name>
    <dbReference type="NCBI Taxonomy" id="1389932"/>
    <lineage>
        <taxon>Bacteria</taxon>
        <taxon>Pseudomonadati</taxon>
        <taxon>Pseudomonadota</taxon>
        <taxon>Betaproteobacteria</taxon>
        <taxon>Burkholderiales</taxon>
        <taxon>Alcaligenaceae</taxon>
        <taxon>Achromobacter</taxon>
    </lineage>
</organism>